<reference evidence="1 2" key="1">
    <citation type="submission" date="2016-01" db="EMBL/GenBank/DDBJ databases">
        <authorList>
            <person name="Oliw E.H."/>
        </authorList>
    </citation>
    <scope>NUCLEOTIDE SEQUENCE [LARGE SCALE GENOMIC DNA]</scope>
    <source>
        <strain evidence="1 2">PSS_7772B</strain>
    </source>
</reference>
<protein>
    <submittedName>
        <fullName evidence="1">Uncharacterized protein</fullName>
    </submittedName>
</protein>
<name>A0A133NZ59_GARVA</name>
<comment type="caution">
    <text evidence="1">The sequence shown here is derived from an EMBL/GenBank/DDBJ whole genome shotgun (WGS) entry which is preliminary data.</text>
</comment>
<organism evidence="1 2">
    <name type="scientific">Gardnerella vaginalis</name>
    <dbReference type="NCBI Taxonomy" id="2702"/>
    <lineage>
        <taxon>Bacteria</taxon>
        <taxon>Bacillati</taxon>
        <taxon>Actinomycetota</taxon>
        <taxon>Actinomycetes</taxon>
        <taxon>Bifidobacteriales</taxon>
        <taxon>Bifidobacteriaceae</taxon>
        <taxon>Gardnerella</taxon>
    </lineage>
</organism>
<accession>A0A133NZ59</accession>
<gene>
    <name evidence="1" type="ORF">HMPREF3208_00495</name>
</gene>
<dbReference type="PATRIC" id="fig|2702.100.peg.474"/>
<evidence type="ECO:0000313" key="1">
    <source>
        <dbReference type="EMBL" id="KXA21573.1"/>
    </source>
</evidence>
<sequence>MQSFIVFKRVRKIEVYFLSDTISDSIVLMCNSSELSASNSENVLVDFTEKLLVDVKDFNNNNNKVLSVPVSELLNFGSGLSSLIPACNTVTQTITIPTDGLYKIANKAAGDTLKYAKNGNLWGSLRKADGGSRMMQISKMESLQGSMKTVSAFNPALLMMAVAIYSIEKDMKKIKETQEKILTFMEVENESQIEADVESLMGIASTYKCSWDNEISVTNNHKLVIDIKNRARKNIIAYQKKITDILLLRKFIVSKSNVNSTLSDLGKKFKYYRLSLYIFSLSSLMEIMLSENFAEEYISNAENEIKKLSDDYCEKFEKSSLYLEKLGNSEVEVNVVKAIGTAGTAVGKLIGGIPLVKDGSVDEFLQDKGNGLHENANAMGVKAVKEFAVLRNPETKVFVEKMEDITQIYNRTSQICVDKEKIYLL</sequence>
<evidence type="ECO:0000313" key="2">
    <source>
        <dbReference type="Proteomes" id="UP000070687"/>
    </source>
</evidence>
<dbReference type="EMBL" id="LRQB01000030">
    <property type="protein sequence ID" value="KXA21573.1"/>
    <property type="molecule type" value="Genomic_DNA"/>
</dbReference>
<proteinExistence type="predicted"/>
<dbReference type="AlphaFoldDB" id="A0A133NZ59"/>
<dbReference type="Proteomes" id="UP000070687">
    <property type="component" value="Unassembled WGS sequence"/>
</dbReference>